<accession>A0A2D3I5B2</accession>
<keyword evidence="1" id="KW-0472">Membrane</keyword>
<organism evidence="2">
    <name type="scientific">White spot syndrome virus</name>
    <dbReference type="NCBI Taxonomy" id="342409"/>
    <lineage>
        <taxon>Viruses</taxon>
        <taxon>Viruses incertae sedis</taxon>
        <taxon>Naldaviricetes</taxon>
        <taxon>Nimaviridae</taxon>
        <taxon>Whispovirus</taxon>
    </lineage>
</organism>
<sequence length="120" mass="13815">MVFDTVVASDRCVTASHGHDESGPHTCSIPFLVYGGENVPQTIFCCSFKGTTFVCPAQQVEFCRGYREDETRAAVVSEGRIGRFLVYISERFFLFLRDFEKLFSFDIRVFVLLFLYYLCF</sequence>
<dbReference type="Proteomes" id="UP000267516">
    <property type="component" value="Segment"/>
</dbReference>
<feature type="transmembrane region" description="Helical" evidence="1">
    <location>
        <begin position="102"/>
        <end position="119"/>
    </location>
</feature>
<reference evidence="2" key="1">
    <citation type="journal article" date="2018" name="Aquaculture">
        <title>Complete genome sequence of a white spot syndrome virus associated with a disease incursion in Australia.</title>
        <authorList>
            <person name="Oakey J."/>
            <person name="Smith C.S."/>
        </authorList>
    </citation>
    <scope>NUCLEOTIDE SEQUENCE [LARGE SCALE GENOMIC DNA]</scope>
    <source>
        <strain evidence="2">WSSV-AU</strain>
    </source>
</reference>
<name>A0A2D3I5B2_9VIRU</name>
<evidence type="ECO:0000256" key="1">
    <source>
        <dbReference type="SAM" id="Phobius"/>
    </source>
</evidence>
<protein>
    <submittedName>
        <fullName evidence="2">ORF277</fullName>
    </submittedName>
</protein>
<evidence type="ECO:0000313" key="2">
    <source>
        <dbReference type="EMBL" id="ATU83567.1"/>
    </source>
</evidence>
<dbReference type="EMBL" id="MF768985">
    <property type="protein sequence ID" value="ATU83567.1"/>
    <property type="molecule type" value="Genomic_DNA"/>
</dbReference>
<keyword evidence="1" id="KW-0812">Transmembrane</keyword>
<keyword evidence="1" id="KW-1133">Transmembrane helix</keyword>
<proteinExistence type="predicted"/>